<protein>
    <submittedName>
        <fullName evidence="2">Uncharacterized protein</fullName>
    </submittedName>
</protein>
<evidence type="ECO:0000256" key="1">
    <source>
        <dbReference type="SAM" id="Phobius"/>
    </source>
</evidence>
<evidence type="ECO:0000313" key="3">
    <source>
        <dbReference type="Proteomes" id="UP001055453"/>
    </source>
</evidence>
<keyword evidence="1" id="KW-1133">Transmembrane helix</keyword>
<dbReference type="RefSeq" id="WP_251956528.1">
    <property type="nucleotide sequence ID" value="NZ_AP025732.1"/>
</dbReference>
<reference evidence="2" key="1">
    <citation type="submission" date="2022-04" db="EMBL/GenBank/DDBJ databases">
        <title>Complete genome sequence of a cyanobacterium, Nostoc sp. SO-36, isolated in Antarctica.</title>
        <authorList>
            <person name="Kanesaki Y."/>
            <person name="Effendi D."/>
            <person name="Sakamoto T."/>
            <person name="Ohtani S."/>
            <person name="Awai K."/>
        </authorList>
    </citation>
    <scope>NUCLEOTIDE SEQUENCE</scope>
    <source>
        <strain evidence="2">SO-36</strain>
    </source>
</reference>
<sequence>MKNLPDLLLRLFFGAALVVIGINIQRYGSGGSFVICKATPSKTASCTVTERFAFSQQIIEEKTIDNVTQGKVAIINAIRSDLDGNSEDIQFFRVLLVTKKGISYKIGQDGKDPTEAKAVAANINFLIENPNASPIQLDYSSNITNFLGWGLIGLGVTVSLFMRTEK</sequence>
<feature type="transmembrane region" description="Helical" evidence="1">
    <location>
        <begin position="7"/>
        <end position="24"/>
    </location>
</feature>
<evidence type="ECO:0000313" key="2">
    <source>
        <dbReference type="EMBL" id="BDI19046.1"/>
    </source>
</evidence>
<dbReference type="Proteomes" id="UP001055453">
    <property type="component" value="Chromosome"/>
</dbReference>
<name>A0ABN6Q9V1_NOSCO</name>
<gene>
    <name evidence="2" type="ORF">ANSO36C_48480</name>
</gene>
<accession>A0ABN6Q9V1</accession>
<organism evidence="2 3">
    <name type="scientific">Nostoc cf. commune SO-36</name>
    <dbReference type="NCBI Taxonomy" id="449208"/>
    <lineage>
        <taxon>Bacteria</taxon>
        <taxon>Bacillati</taxon>
        <taxon>Cyanobacteriota</taxon>
        <taxon>Cyanophyceae</taxon>
        <taxon>Nostocales</taxon>
        <taxon>Nostocaceae</taxon>
        <taxon>Nostoc</taxon>
    </lineage>
</organism>
<keyword evidence="3" id="KW-1185">Reference proteome</keyword>
<keyword evidence="1" id="KW-0472">Membrane</keyword>
<feature type="transmembrane region" description="Helical" evidence="1">
    <location>
        <begin position="143"/>
        <end position="162"/>
    </location>
</feature>
<keyword evidence="1" id="KW-0812">Transmembrane</keyword>
<proteinExistence type="predicted"/>
<dbReference type="EMBL" id="AP025732">
    <property type="protein sequence ID" value="BDI19046.1"/>
    <property type="molecule type" value="Genomic_DNA"/>
</dbReference>